<proteinExistence type="predicted"/>
<dbReference type="EMBL" id="CAJNJA010047117">
    <property type="protein sequence ID" value="CAE7822222.1"/>
    <property type="molecule type" value="Genomic_DNA"/>
</dbReference>
<feature type="non-terminal residue" evidence="1">
    <location>
        <position position="1"/>
    </location>
</feature>
<evidence type="ECO:0000313" key="1">
    <source>
        <dbReference type="EMBL" id="CAE7822222.1"/>
    </source>
</evidence>
<dbReference type="AlphaFoldDB" id="A0A812ZDU5"/>
<dbReference type="OrthoDB" id="447406at2759"/>
<comment type="caution">
    <text evidence="1">The sequence shown here is derived from an EMBL/GenBank/DDBJ whole genome shotgun (WGS) entry which is preliminary data.</text>
</comment>
<sequence>MDELRKCQYPISKRSLKSFASTSAPSKKPGRKTKVHNQSLIDLVKQQLQQYVKESERVVVIGRGTSRKMALAQHLTKKRYRIYMEEPSLHRAMSWTVFHRILKLHFPYVKNPRRRTDVCSHCKHLETGLLPKALRAMDKNRKQLTAIWPDYFRAFDASTVVQGKKKDPDKFPFLARFVSYVNRQNFDAMNNSERQQALTGSEKLSLHMAEAATVHEMKAHVELVEAYRWHQISARRQDAALTSRVSGTGLGMNEALLQVDFKENVRYPLSTHTELYILIISEVLDHDAQMGNMMINEALSRLYGSFVIVALTFVPLRMQPTFSTLWKLGLEFGATLFFMVSVIDPCIEFLAKVGLLSIRINVLYLVEQHGKGACDRLFGWTRAWLTRFIQKSPVYKIADLLKCYEDGSRDMMREDPNGPAFLSSIFDP</sequence>
<protein>
    <submittedName>
        <fullName evidence="1">Uncharacterized protein</fullName>
    </submittedName>
</protein>
<reference evidence="1" key="1">
    <citation type="submission" date="2021-02" db="EMBL/GenBank/DDBJ databases">
        <authorList>
            <person name="Dougan E. K."/>
            <person name="Rhodes N."/>
            <person name="Thang M."/>
            <person name="Chan C."/>
        </authorList>
    </citation>
    <scope>NUCLEOTIDE SEQUENCE</scope>
</reference>
<organism evidence="1 2">
    <name type="scientific">Symbiodinium necroappetens</name>
    <dbReference type="NCBI Taxonomy" id="1628268"/>
    <lineage>
        <taxon>Eukaryota</taxon>
        <taxon>Sar</taxon>
        <taxon>Alveolata</taxon>
        <taxon>Dinophyceae</taxon>
        <taxon>Suessiales</taxon>
        <taxon>Symbiodiniaceae</taxon>
        <taxon>Symbiodinium</taxon>
    </lineage>
</organism>
<keyword evidence="2" id="KW-1185">Reference proteome</keyword>
<name>A0A812ZDU5_9DINO</name>
<accession>A0A812ZDU5</accession>
<evidence type="ECO:0000313" key="2">
    <source>
        <dbReference type="Proteomes" id="UP000601435"/>
    </source>
</evidence>
<dbReference type="Proteomes" id="UP000601435">
    <property type="component" value="Unassembled WGS sequence"/>
</dbReference>
<gene>
    <name evidence="1" type="ORF">SNEC2469_LOCUS24476</name>
</gene>